<accession>A0A9W8M2C7</accession>
<gene>
    <name evidence="10" type="ORF">IWW36_000602</name>
</gene>
<dbReference type="PANTHER" id="PTHR43675">
    <property type="entry name" value="ARSENITE METHYLTRANSFERASE"/>
    <property type="match status" value="1"/>
</dbReference>
<dbReference type="EMBL" id="JANBUW010000006">
    <property type="protein sequence ID" value="KAJ2852023.1"/>
    <property type="molecule type" value="Genomic_DNA"/>
</dbReference>
<dbReference type="CDD" id="cd02440">
    <property type="entry name" value="AdoMet_MTases"/>
    <property type="match status" value="1"/>
</dbReference>
<comment type="similarity">
    <text evidence="3">Belongs to the methyltransferase superfamily. Arsenite methyltransferase family.</text>
</comment>
<dbReference type="Gene3D" id="3.40.5.100">
    <property type="match status" value="1"/>
</dbReference>
<dbReference type="EC" id="2.1.1.137" evidence="4"/>
<comment type="catalytic activity">
    <reaction evidence="8">
        <text>arsenic triglutathione + 3 [thioredoxin]-dithiol + 3 S-adenosyl-L-methionine = trimethylarsine + 3 [thioredoxin]-disulfide + 3 glutathione + 3 S-adenosyl-L-homocysteine + 3 H(+)</text>
        <dbReference type="Rhea" id="RHEA:69432"/>
        <dbReference type="Rhea" id="RHEA-COMP:10698"/>
        <dbReference type="Rhea" id="RHEA-COMP:10700"/>
        <dbReference type="ChEBI" id="CHEBI:15378"/>
        <dbReference type="ChEBI" id="CHEBI:27130"/>
        <dbReference type="ChEBI" id="CHEBI:29950"/>
        <dbReference type="ChEBI" id="CHEBI:50058"/>
        <dbReference type="ChEBI" id="CHEBI:57856"/>
        <dbReference type="ChEBI" id="CHEBI:57925"/>
        <dbReference type="ChEBI" id="CHEBI:59789"/>
        <dbReference type="ChEBI" id="CHEBI:183640"/>
        <dbReference type="EC" id="2.1.1.137"/>
    </reaction>
</comment>
<comment type="catalytic activity">
    <reaction evidence="7">
        <text>arsenic triglutathione + 2 [thioredoxin]-dithiol + 2 S-adenosyl-L-methionine + H2O = dimethylarsinous acid + 2 [thioredoxin]-disulfide + 3 glutathione + 2 S-adenosyl-L-homocysteine + 2 H(+)</text>
        <dbReference type="Rhea" id="RHEA:69464"/>
        <dbReference type="Rhea" id="RHEA-COMP:10698"/>
        <dbReference type="Rhea" id="RHEA-COMP:10700"/>
        <dbReference type="ChEBI" id="CHEBI:15377"/>
        <dbReference type="ChEBI" id="CHEBI:15378"/>
        <dbReference type="ChEBI" id="CHEBI:23808"/>
        <dbReference type="ChEBI" id="CHEBI:29950"/>
        <dbReference type="ChEBI" id="CHEBI:50058"/>
        <dbReference type="ChEBI" id="CHEBI:57856"/>
        <dbReference type="ChEBI" id="CHEBI:57925"/>
        <dbReference type="ChEBI" id="CHEBI:59789"/>
        <dbReference type="ChEBI" id="CHEBI:183640"/>
        <dbReference type="EC" id="2.1.1.137"/>
    </reaction>
</comment>
<evidence type="ECO:0000256" key="6">
    <source>
        <dbReference type="ARBA" id="ARBA00047941"/>
    </source>
</evidence>
<keyword evidence="1" id="KW-0808">Transferase</keyword>
<dbReference type="Proteomes" id="UP001139887">
    <property type="component" value="Unassembled WGS sequence"/>
</dbReference>
<dbReference type="InterPro" id="IPR029063">
    <property type="entry name" value="SAM-dependent_MTases_sf"/>
</dbReference>
<name>A0A9W8M2C7_9FUNG</name>
<dbReference type="SUPFAM" id="SSF53335">
    <property type="entry name" value="S-adenosyl-L-methionine-dependent methyltransferases"/>
    <property type="match status" value="1"/>
</dbReference>
<feature type="domain" description="Methyltransferase" evidence="9">
    <location>
        <begin position="72"/>
        <end position="219"/>
    </location>
</feature>
<evidence type="ECO:0000256" key="5">
    <source>
        <dbReference type="ARBA" id="ARBA00034545"/>
    </source>
</evidence>
<comment type="catalytic activity">
    <reaction evidence="6">
        <text>arsenic triglutathione + [thioredoxin]-dithiol + S-adenosyl-L-methionine + 2 H2O = methylarsonous acid + [thioredoxin]-disulfide + 3 glutathione + S-adenosyl-L-homocysteine + H(+)</text>
        <dbReference type="Rhea" id="RHEA:69460"/>
        <dbReference type="Rhea" id="RHEA-COMP:10698"/>
        <dbReference type="Rhea" id="RHEA-COMP:10700"/>
        <dbReference type="ChEBI" id="CHEBI:15377"/>
        <dbReference type="ChEBI" id="CHEBI:15378"/>
        <dbReference type="ChEBI" id="CHEBI:17826"/>
        <dbReference type="ChEBI" id="CHEBI:29950"/>
        <dbReference type="ChEBI" id="CHEBI:50058"/>
        <dbReference type="ChEBI" id="CHEBI:57856"/>
        <dbReference type="ChEBI" id="CHEBI:57925"/>
        <dbReference type="ChEBI" id="CHEBI:59789"/>
        <dbReference type="ChEBI" id="CHEBI:183640"/>
        <dbReference type="EC" id="2.1.1.137"/>
    </reaction>
</comment>
<organism evidence="10 11">
    <name type="scientific">Coemansia brasiliensis</name>
    <dbReference type="NCBI Taxonomy" id="2650707"/>
    <lineage>
        <taxon>Eukaryota</taxon>
        <taxon>Fungi</taxon>
        <taxon>Fungi incertae sedis</taxon>
        <taxon>Zoopagomycota</taxon>
        <taxon>Kickxellomycotina</taxon>
        <taxon>Kickxellomycetes</taxon>
        <taxon>Kickxellales</taxon>
        <taxon>Kickxellaceae</taxon>
        <taxon>Coemansia</taxon>
    </lineage>
</organism>
<dbReference type="Gene3D" id="3.40.50.150">
    <property type="entry name" value="Vaccinia Virus protein VP39"/>
    <property type="match status" value="1"/>
</dbReference>
<dbReference type="PANTHER" id="PTHR43675:SF8">
    <property type="entry name" value="ARSENITE METHYLTRANSFERASE"/>
    <property type="match status" value="1"/>
</dbReference>
<sequence length="356" mass="38687">MSCSNSSTAAAHNAVKDYYGKVLSTTSDLKTSACSARSAPHPIVCRLIKSIPKAVNDKFYGCGNPIPLGIEGKDILDLGSGSGRDCYVAAALVGPNGSVTGVDMTDEQLQTARNNVDEFGKTLGYTPKLKFVTGYIEDLKTAGIPDNSADICISNCVVNLSPSKREVFSSVFNALRAGGEFHFSDMYADQTIPEALRQHQMLHGEGLSGALFTNEFERIVTEIGFLFPRILTITPVDVYDPQLKQLVGNIKYFSITYRLFKLNEQTRDNGKDTGYIATYLGTITGHEDKYVLDIDNTFERNVPVHVSGSTGRILKSSWLADFFNVEESSEEVTTEISSAAMLIKVNAFGCSASSCK</sequence>
<protein>
    <recommendedName>
        <fullName evidence="5">Arsenite methyltransferase</fullName>
        <ecNumber evidence="4">2.1.1.137</ecNumber>
    </recommendedName>
</protein>
<keyword evidence="11" id="KW-1185">Reference proteome</keyword>
<evidence type="ECO:0000313" key="10">
    <source>
        <dbReference type="EMBL" id="KAJ2852023.1"/>
    </source>
</evidence>
<comment type="caution">
    <text evidence="10">The sequence shown here is derived from an EMBL/GenBank/DDBJ whole genome shotgun (WGS) entry which is preliminary data.</text>
</comment>
<keyword evidence="2" id="KW-0949">S-adenosyl-L-methionine</keyword>
<evidence type="ECO:0000313" key="11">
    <source>
        <dbReference type="Proteomes" id="UP001139887"/>
    </source>
</evidence>
<evidence type="ECO:0000256" key="4">
    <source>
        <dbReference type="ARBA" id="ARBA00034521"/>
    </source>
</evidence>
<dbReference type="InterPro" id="IPR025714">
    <property type="entry name" value="Methyltranfer_dom"/>
</dbReference>
<evidence type="ECO:0000256" key="8">
    <source>
        <dbReference type="ARBA" id="ARBA00048428"/>
    </source>
</evidence>
<evidence type="ECO:0000256" key="1">
    <source>
        <dbReference type="ARBA" id="ARBA00022679"/>
    </source>
</evidence>
<evidence type="ECO:0000256" key="7">
    <source>
        <dbReference type="ARBA" id="ARBA00047943"/>
    </source>
</evidence>
<evidence type="ECO:0000259" key="9">
    <source>
        <dbReference type="Pfam" id="PF13847"/>
    </source>
</evidence>
<dbReference type="Pfam" id="PF13847">
    <property type="entry name" value="Methyltransf_31"/>
    <property type="match status" value="1"/>
</dbReference>
<evidence type="ECO:0000256" key="2">
    <source>
        <dbReference type="ARBA" id="ARBA00022691"/>
    </source>
</evidence>
<evidence type="ECO:0000256" key="3">
    <source>
        <dbReference type="ARBA" id="ARBA00034487"/>
    </source>
</evidence>
<reference evidence="10" key="1">
    <citation type="submission" date="2022-07" db="EMBL/GenBank/DDBJ databases">
        <title>Phylogenomic reconstructions and comparative analyses of Kickxellomycotina fungi.</title>
        <authorList>
            <person name="Reynolds N.K."/>
            <person name="Stajich J.E."/>
            <person name="Barry K."/>
            <person name="Grigoriev I.V."/>
            <person name="Crous P."/>
            <person name="Smith M.E."/>
        </authorList>
    </citation>
    <scope>NUCLEOTIDE SEQUENCE</scope>
    <source>
        <strain evidence="10">NRRL 1566</strain>
    </source>
</reference>
<dbReference type="InterPro" id="IPR026669">
    <property type="entry name" value="Arsenite_MeTrfase-like"/>
</dbReference>
<dbReference type="AlphaFoldDB" id="A0A9W8M2C7"/>
<dbReference type="GO" id="GO:0030791">
    <property type="term" value="F:arsenite methyltransferase activity"/>
    <property type="evidence" value="ECO:0007669"/>
    <property type="project" value="UniProtKB-EC"/>
</dbReference>
<proteinExistence type="inferred from homology"/>
<dbReference type="OrthoDB" id="8300214at2759"/>